<organism evidence="2 3">
    <name type="scientific">Pantoea cypripedii</name>
    <name type="common">Pectobacterium cypripedii</name>
    <name type="synonym">Erwinia cypripedii</name>
    <dbReference type="NCBI Taxonomy" id="55209"/>
    <lineage>
        <taxon>Bacteria</taxon>
        <taxon>Pseudomonadati</taxon>
        <taxon>Pseudomonadota</taxon>
        <taxon>Gammaproteobacteria</taxon>
        <taxon>Enterobacterales</taxon>
        <taxon>Erwiniaceae</taxon>
        <taxon>Pantoea</taxon>
    </lineage>
</organism>
<gene>
    <name evidence="2" type="ORF">CUN67_24360</name>
</gene>
<evidence type="ECO:0008006" key="4">
    <source>
        <dbReference type="Google" id="ProtNLM"/>
    </source>
</evidence>
<keyword evidence="2" id="KW-0614">Plasmid</keyword>
<protein>
    <recommendedName>
        <fullName evidence="4">HrpE/YscL family type III secretion apparatus protein</fullName>
    </recommendedName>
</protein>
<dbReference type="EMBL" id="CP024770">
    <property type="protein sequence ID" value="QGY32129.1"/>
    <property type="molecule type" value="Genomic_DNA"/>
</dbReference>
<geneLocation type="plasmid" evidence="3">
    <name>pne1b</name>
</geneLocation>
<dbReference type="AlphaFoldDB" id="A0A6B9GEX6"/>
<dbReference type="RefSeq" id="WP_208718026.1">
    <property type="nucleotide sequence ID" value="NZ_CP024770.1"/>
</dbReference>
<proteinExistence type="predicted"/>
<evidence type="ECO:0000313" key="3">
    <source>
        <dbReference type="Proteomes" id="UP000502005"/>
    </source>
</evidence>
<keyword evidence="1" id="KW-0175">Coiled coil</keyword>
<sequence length="223" mass="25557">MSRLRIKVESLPLSAPAGLLIRANELAQYQEAQDIIQQAHEQAARIKQEADDLLCRIQQQRDEACEAAREEGLVQLKEEEANWRQQAVAETVQWLLDEHELECNVIRRLEPRLRSMMTQVFKQFYQQQDGSRLLMDRLRSAIDSLLTEDSATLHVCPAQWDTLQHAFAAWPGLKVKSNPELTIGQATLSSPMVTLQLDLEEQLNAMLSCLNKDETEVDDDYQD</sequence>
<dbReference type="Proteomes" id="UP000502005">
    <property type="component" value="Plasmid pNE1B"/>
</dbReference>
<evidence type="ECO:0000313" key="2">
    <source>
        <dbReference type="EMBL" id="QGY32129.1"/>
    </source>
</evidence>
<reference evidence="2 3" key="1">
    <citation type="submission" date="2017-11" db="EMBL/GenBank/DDBJ databases">
        <title>Genome sequence of Pantoea cypripedii NE1.</title>
        <authorList>
            <person name="Nascimento F.X."/>
        </authorList>
    </citation>
    <scope>NUCLEOTIDE SEQUENCE [LARGE SCALE GENOMIC DNA]</scope>
    <source>
        <strain evidence="2 3">NE1</strain>
        <plasmid evidence="3">pne1b</plasmid>
    </source>
</reference>
<feature type="coiled-coil region" evidence="1">
    <location>
        <begin position="22"/>
        <end position="63"/>
    </location>
</feature>
<evidence type="ECO:0000256" key="1">
    <source>
        <dbReference type="SAM" id="Coils"/>
    </source>
</evidence>
<accession>A0A6B9GEX6</accession>
<name>A0A6B9GEX6_PANCY</name>